<proteinExistence type="inferred from homology"/>
<evidence type="ECO:0000313" key="9">
    <source>
        <dbReference type="Proteomes" id="UP000525389"/>
    </source>
</evidence>
<keyword evidence="5 7" id="KW-1133">Transmembrane helix</keyword>
<evidence type="ECO:0000256" key="4">
    <source>
        <dbReference type="ARBA" id="ARBA00022692"/>
    </source>
</evidence>
<dbReference type="Pfam" id="PF01899">
    <property type="entry name" value="MNHE"/>
    <property type="match status" value="1"/>
</dbReference>
<evidence type="ECO:0000256" key="5">
    <source>
        <dbReference type="ARBA" id="ARBA00022989"/>
    </source>
</evidence>
<name>A0A7W8GIZ6_9DEIO</name>
<dbReference type="PANTHER" id="PTHR34584:SF1">
    <property type="entry name" value="NA(+)_H(+) ANTIPORTER SUBUNIT E1"/>
    <property type="match status" value="1"/>
</dbReference>
<dbReference type="Proteomes" id="UP000525389">
    <property type="component" value="Unassembled WGS sequence"/>
</dbReference>
<gene>
    <name evidence="8" type="ORF">HNQ09_003576</name>
</gene>
<comment type="subcellular location">
    <subcellularLocation>
        <location evidence="1">Cell membrane</location>
        <topology evidence="1">Multi-pass membrane protein</topology>
    </subcellularLocation>
</comment>
<dbReference type="AlphaFoldDB" id="A0A7W8GIZ6"/>
<comment type="similarity">
    <text evidence="2">Belongs to the CPA3 antiporters (TC 2.A.63) subunit E family.</text>
</comment>
<evidence type="ECO:0000256" key="1">
    <source>
        <dbReference type="ARBA" id="ARBA00004651"/>
    </source>
</evidence>
<reference evidence="8 9" key="1">
    <citation type="submission" date="2020-08" db="EMBL/GenBank/DDBJ databases">
        <title>Genomic Encyclopedia of Type Strains, Phase IV (KMG-IV): sequencing the most valuable type-strain genomes for metagenomic binning, comparative biology and taxonomic classification.</title>
        <authorList>
            <person name="Goeker M."/>
        </authorList>
    </citation>
    <scope>NUCLEOTIDE SEQUENCE [LARGE SCALE GENOMIC DNA]</scope>
    <source>
        <strain evidence="8 9">DSM 101791</strain>
    </source>
</reference>
<keyword evidence="6 7" id="KW-0472">Membrane</keyword>
<evidence type="ECO:0000256" key="3">
    <source>
        <dbReference type="ARBA" id="ARBA00022475"/>
    </source>
</evidence>
<keyword evidence="3" id="KW-1003">Cell membrane</keyword>
<evidence type="ECO:0000256" key="2">
    <source>
        <dbReference type="ARBA" id="ARBA00006228"/>
    </source>
</evidence>
<comment type="caution">
    <text evidence="8">The sequence shown here is derived from an EMBL/GenBank/DDBJ whole genome shotgun (WGS) entry which is preliminary data.</text>
</comment>
<keyword evidence="4 7" id="KW-0812">Transmembrane</keyword>
<evidence type="ECO:0000256" key="6">
    <source>
        <dbReference type="ARBA" id="ARBA00023136"/>
    </source>
</evidence>
<feature type="transmembrane region" description="Helical" evidence="7">
    <location>
        <begin position="56"/>
        <end position="80"/>
    </location>
</feature>
<evidence type="ECO:0000313" key="8">
    <source>
        <dbReference type="EMBL" id="MBB5236108.1"/>
    </source>
</evidence>
<feature type="transmembrane region" description="Helical" evidence="7">
    <location>
        <begin position="25"/>
        <end position="44"/>
    </location>
</feature>
<dbReference type="EMBL" id="JACHFN010000020">
    <property type="protein sequence ID" value="MBB5236108.1"/>
    <property type="molecule type" value="Genomic_DNA"/>
</dbReference>
<dbReference type="GO" id="GO:0005886">
    <property type="term" value="C:plasma membrane"/>
    <property type="evidence" value="ECO:0007669"/>
    <property type="project" value="UniProtKB-SubCell"/>
</dbReference>
<dbReference type="InterPro" id="IPR002758">
    <property type="entry name" value="Cation_antiport_E"/>
</dbReference>
<dbReference type="PANTHER" id="PTHR34584">
    <property type="entry name" value="NA(+)/H(+) ANTIPORTER SUBUNIT E1"/>
    <property type="match status" value="1"/>
</dbReference>
<accession>A0A7W8GIZ6</accession>
<dbReference type="GO" id="GO:0008324">
    <property type="term" value="F:monoatomic cation transmembrane transporter activity"/>
    <property type="evidence" value="ECO:0007669"/>
    <property type="project" value="InterPro"/>
</dbReference>
<sequence length="170" mass="18324">MRSAGFNLLLALVWALFLGEVSLRSLALGFLIGFVILALFRRALGATPYVRSVLGALALTGYFLWELVRANLHMALLALRAHPRLNPLIVGVPLRLEGDVPLTLLASLTGLLPGTVALGFSPDRRVLYVHALGMDDARAARASVLAVERRLLRLTGGSGAEEATPRPPRR</sequence>
<keyword evidence="9" id="KW-1185">Reference proteome</keyword>
<dbReference type="PIRSF" id="PIRSF019239">
    <property type="entry name" value="MrpE"/>
    <property type="match status" value="1"/>
</dbReference>
<protein>
    <submittedName>
        <fullName evidence="8">Multicomponent Na+:H+ antiporter subunit E</fullName>
    </submittedName>
</protein>
<evidence type="ECO:0000256" key="7">
    <source>
        <dbReference type="SAM" id="Phobius"/>
    </source>
</evidence>
<feature type="transmembrane region" description="Helical" evidence="7">
    <location>
        <begin position="100"/>
        <end position="120"/>
    </location>
</feature>
<organism evidence="8 9">
    <name type="scientific">Deinococcus budaensis</name>
    <dbReference type="NCBI Taxonomy" id="1665626"/>
    <lineage>
        <taxon>Bacteria</taxon>
        <taxon>Thermotogati</taxon>
        <taxon>Deinococcota</taxon>
        <taxon>Deinococci</taxon>
        <taxon>Deinococcales</taxon>
        <taxon>Deinococcaceae</taxon>
        <taxon>Deinococcus</taxon>
    </lineage>
</organism>
<dbReference type="RefSeq" id="WP_184031767.1">
    <property type="nucleotide sequence ID" value="NZ_JACHFN010000020.1"/>
</dbReference>